<keyword evidence="4" id="KW-0238">DNA-binding</keyword>
<dbReference type="GO" id="GO:0003677">
    <property type="term" value="F:DNA binding"/>
    <property type="evidence" value="ECO:0007669"/>
    <property type="project" value="UniProtKB-KW"/>
</dbReference>
<gene>
    <name evidence="7" type="ORF">AOXY_G37938</name>
</gene>
<dbReference type="InterPro" id="IPR006612">
    <property type="entry name" value="THAP_Znf"/>
</dbReference>
<organism evidence="7 8">
    <name type="scientific">Acipenser oxyrinchus oxyrinchus</name>
    <dbReference type="NCBI Taxonomy" id="40147"/>
    <lineage>
        <taxon>Eukaryota</taxon>
        <taxon>Metazoa</taxon>
        <taxon>Chordata</taxon>
        <taxon>Craniata</taxon>
        <taxon>Vertebrata</taxon>
        <taxon>Euteleostomi</taxon>
        <taxon>Actinopterygii</taxon>
        <taxon>Chondrostei</taxon>
        <taxon>Acipenseriformes</taxon>
        <taxon>Acipenseridae</taxon>
        <taxon>Acipenser</taxon>
    </lineage>
</organism>
<accession>A0AAD8CEK3</accession>
<evidence type="ECO:0000256" key="2">
    <source>
        <dbReference type="ARBA" id="ARBA00022771"/>
    </source>
</evidence>
<evidence type="ECO:0000313" key="7">
    <source>
        <dbReference type="EMBL" id="KAK1138212.1"/>
    </source>
</evidence>
<sequence length="155" mass="17986">MGDKSPNNPSEVVSSNWQYTYICSVHFPPDSFEERPMMMAEMGLDVKRRRILKPNAVPTILKQTQAAGTDVGPQTKRPRKAFEKREKSRVADSILSTERGMMVLQNGVRMKPWKLLCWNTQQMFHHQNARQSQFRKNKYKRKCESSNSPARNEKG</sequence>
<dbReference type="Pfam" id="PF05485">
    <property type="entry name" value="THAP"/>
    <property type="match status" value="1"/>
</dbReference>
<name>A0AAD8CEK3_ACIOX</name>
<keyword evidence="2" id="KW-0863">Zinc-finger</keyword>
<feature type="compositionally biased region" description="Basic and acidic residues" evidence="5">
    <location>
        <begin position="80"/>
        <end position="89"/>
    </location>
</feature>
<keyword evidence="8" id="KW-1185">Reference proteome</keyword>
<dbReference type="AlphaFoldDB" id="A0AAD8CEK3"/>
<evidence type="ECO:0000256" key="4">
    <source>
        <dbReference type="ARBA" id="ARBA00023125"/>
    </source>
</evidence>
<feature type="region of interest" description="Disordered" evidence="5">
    <location>
        <begin position="63"/>
        <end position="89"/>
    </location>
</feature>
<feature type="compositionally biased region" description="Polar residues" evidence="5">
    <location>
        <begin position="145"/>
        <end position="155"/>
    </location>
</feature>
<evidence type="ECO:0000259" key="6">
    <source>
        <dbReference type="Pfam" id="PF05485"/>
    </source>
</evidence>
<evidence type="ECO:0000256" key="3">
    <source>
        <dbReference type="ARBA" id="ARBA00022833"/>
    </source>
</evidence>
<evidence type="ECO:0000313" key="8">
    <source>
        <dbReference type="Proteomes" id="UP001230051"/>
    </source>
</evidence>
<dbReference type="EMBL" id="JAGXEW010000620">
    <property type="protein sequence ID" value="KAK1138212.1"/>
    <property type="molecule type" value="Genomic_DNA"/>
</dbReference>
<dbReference type="Proteomes" id="UP001230051">
    <property type="component" value="Unassembled WGS sequence"/>
</dbReference>
<protein>
    <submittedName>
        <fullName evidence="7">Zinc finger protein 345-like</fullName>
    </submittedName>
</protein>
<feature type="region of interest" description="Disordered" evidence="5">
    <location>
        <begin position="128"/>
        <end position="155"/>
    </location>
</feature>
<evidence type="ECO:0000256" key="1">
    <source>
        <dbReference type="ARBA" id="ARBA00022723"/>
    </source>
</evidence>
<comment type="caution">
    <text evidence="7">The sequence shown here is derived from an EMBL/GenBank/DDBJ whole genome shotgun (WGS) entry which is preliminary data.</text>
</comment>
<keyword evidence="3" id="KW-0862">Zinc</keyword>
<reference evidence="7" key="1">
    <citation type="submission" date="2022-02" db="EMBL/GenBank/DDBJ databases">
        <title>Atlantic sturgeon de novo genome assembly.</title>
        <authorList>
            <person name="Stock M."/>
            <person name="Klopp C."/>
            <person name="Guiguen Y."/>
            <person name="Cabau C."/>
            <person name="Parinello H."/>
            <person name="Santidrian Yebra-Pimentel E."/>
            <person name="Kuhl H."/>
            <person name="Dirks R.P."/>
            <person name="Guessner J."/>
            <person name="Wuertz S."/>
            <person name="Du K."/>
            <person name="Schartl M."/>
        </authorList>
    </citation>
    <scope>NUCLEOTIDE SEQUENCE</scope>
    <source>
        <strain evidence="7">STURGEONOMICS-FGT-2020</strain>
        <tissue evidence="7">Whole blood</tissue>
    </source>
</reference>
<feature type="domain" description="THAP-type" evidence="6">
    <location>
        <begin position="15"/>
        <end position="60"/>
    </location>
</feature>
<dbReference type="GO" id="GO:0008270">
    <property type="term" value="F:zinc ion binding"/>
    <property type="evidence" value="ECO:0007669"/>
    <property type="project" value="UniProtKB-KW"/>
</dbReference>
<keyword evidence="1" id="KW-0479">Metal-binding</keyword>
<evidence type="ECO:0000256" key="5">
    <source>
        <dbReference type="SAM" id="MobiDB-lite"/>
    </source>
</evidence>
<proteinExistence type="predicted"/>